<dbReference type="InterPro" id="IPR023214">
    <property type="entry name" value="HAD_sf"/>
</dbReference>
<evidence type="ECO:0000256" key="7">
    <source>
        <dbReference type="ARBA" id="ARBA00022723"/>
    </source>
</evidence>
<evidence type="ECO:0000313" key="14">
    <source>
        <dbReference type="EMBL" id="GMG81775.1"/>
    </source>
</evidence>
<gene>
    <name evidence="14" type="primary">serB</name>
    <name evidence="14" type="ORF">LNKW23_09880</name>
</gene>
<dbReference type="InterPro" id="IPR050582">
    <property type="entry name" value="HAD-like_SerB"/>
</dbReference>
<dbReference type="SFLD" id="SFLDF00029">
    <property type="entry name" value="phosphoserine_phosphatase"/>
    <property type="match status" value="1"/>
</dbReference>
<dbReference type="PANTHER" id="PTHR43344:SF2">
    <property type="entry name" value="PHOSPHOSERINE PHOSPHATASE"/>
    <property type="match status" value="1"/>
</dbReference>
<evidence type="ECO:0000256" key="3">
    <source>
        <dbReference type="ARBA" id="ARBA00009184"/>
    </source>
</evidence>
<name>A0ABQ6LND8_9RHOB</name>
<keyword evidence="10" id="KW-0718">Serine biosynthesis</keyword>
<keyword evidence="7" id="KW-0479">Metal-binding</keyword>
<dbReference type="NCBIfam" id="TIGR00338">
    <property type="entry name" value="serB"/>
    <property type="match status" value="1"/>
</dbReference>
<evidence type="ECO:0000256" key="1">
    <source>
        <dbReference type="ARBA" id="ARBA00001946"/>
    </source>
</evidence>
<accession>A0ABQ6LND8</accession>
<dbReference type="RefSeq" id="WP_285670491.1">
    <property type="nucleotide sequence ID" value="NZ_BSYI01000005.1"/>
</dbReference>
<evidence type="ECO:0000256" key="4">
    <source>
        <dbReference type="ARBA" id="ARBA00012640"/>
    </source>
</evidence>
<dbReference type="SFLD" id="SFLDS00003">
    <property type="entry name" value="Haloacid_Dehalogenase"/>
    <property type="match status" value="1"/>
</dbReference>
<sequence>MVLTAAPGRGLSDADVAAAALALDEAGEPRRLGPWAAEIPCPRPAAPRAPSGVDANWVPAEAREKRILIADMDSTMIGVECIDEIADMAGIKEQVAAITERAMAGELDFEAALAERVALLEGLPETALADAYAARVALNPGARLLVRTMAARGAHVALVSGGFTYFTERVAAAAGFAEHRANVLEIVAGRLTGRVIPPVLGRAAKAEALDEFCARCGASPAEVLALGDGANDLAMIEAAGLGVGYRPKPALAEKADAVLRHSDLSAVLHLQGIPEAAWTQD</sequence>
<comment type="catalytic activity">
    <reaction evidence="12">
        <text>O-phospho-L-serine + H2O = L-serine + phosphate</text>
        <dbReference type="Rhea" id="RHEA:21208"/>
        <dbReference type="ChEBI" id="CHEBI:15377"/>
        <dbReference type="ChEBI" id="CHEBI:33384"/>
        <dbReference type="ChEBI" id="CHEBI:43474"/>
        <dbReference type="ChEBI" id="CHEBI:57524"/>
        <dbReference type="EC" id="3.1.3.3"/>
    </reaction>
</comment>
<dbReference type="NCBIfam" id="TIGR01488">
    <property type="entry name" value="HAD-SF-IB"/>
    <property type="match status" value="1"/>
</dbReference>
<proteinExistence type="inferred from homology"/>
<reference evidence="14 15" key="1">
    <citation type="submission" date="2023-04" db="EMBL/GenBank/DDBJ databases">
        <title>Marinoamorphus aggregata gen. nov., sp. Nov., isolate from tissue of brittle star Ophioplocus japonicus.</title>
        <authorList>
            <person name="Kawano K."/>
            <person name="Sawayama S."/>
            <person name="Nakagawa S."/>
        </authorList>
    </citation>
    <scope>NUCLEOTIDE SEQUENCE [LARGE SCALE GENOMIC DNA]</scope>
    <source>
        <strain evidence="14 15">NKW23</strain>
    </source>
</reference>
<evidence type="ECO:0000256" key="5">
    <source>
        <dbReference type="ARBA" id="ARBA00015196"/>
    </source>
</evidence>
<comment type="catalytic activity">
    <reaction evidence="13">
        <text>O-phospho-D-serine + H2O = D-serine + phosphate</text>
        <dbReference type="Rhea" id="RHEA:24873"/>
        <dbReference type="ChEBI" id="CHEBI:15377"/>
        <dbReference type="ChEBI" id="CHEBI:35247"/>
        <dbReference type="ChEBI" id="CHEBI:43474"/>
        <dbReference type="ChEBI" id="CHEBI:58680"/>
        <dbReference type="EC" id="3.1.3.3"/>
    </reaction>
</comment>
<protein>
    <recommendedName>
        <fullName evidence="5">Phosphoserine phosphatase</fullName>
        <ecNumber evidence="4">3.1.3.3</ecNumber>
    </recommendedName>
    <alternativeName>
        <fullName evidence="11">O-phosphoserine phosphohydrolase</fullName>
    </alternativeName>
</protein>
<dbReference type="Pfam" id="PF12710">
    <property type="entry name" value="HAD"/>
    <property type="match status" value="1"/>
</dbReference>
<dbReference type="Proteomes" id="UP001239909">
    <property type="component" value="Unassembled WGS sequence"/>
</dbReference>
<evidence type="ECO:0000256" key="6">
    <source>
        <dbReference type="ARBA" id="ARBA00022605"/>
    </source>
</evidence>
<dbReference type="EC" id="3.1.3.3" evidence="4"/>
<comment type="pathway">
    <text evidence="2">Amino-acid biosynthesis; L-serine biosynthesis; L-serine from 3-phospho-D-glycerate: step 3/3.</text>
</comment>
<dbReference type="PANTHER" id="PTHR43344">
    <property type="entry name" value="PHOSPHOSERINE PHOSPHATASE"/>
    <property type="match status" value="1"/>
</dbReference>
<keyword evidence="15" id="KW-1185">Reference proteome</keyword>
<evidence type="ECO:0000256" key="12">
    <source>
        <dbReference type="ARBA" id="ARBA00048138"/>
    </source>
</evidence>
<comment type="caution">
    <text evidence="14">The sequence shown here is derived from an EMBL/GenBank/DDBJ whole genome shotgun (WGS) entry which is preliminary data.</text>
</comment>
<comment type="similarity">
    <text evidence="3">Belongs to the HAD-like hydrolase superfamily. SerB family.</text>
</comment>
<evidence type="ECO:0000256" key="13">
    <source>
        <dbReference type="ARBA" id="ARBA00048523"/>
    </source>
</evidence>
<evidence type="ECO:0000256" key="10">
    <source>
        <dbReference type="ARBA" id="ARBA00023299"/>
    </source>
</evidence>
<evidence type="ECO:0000256" key="11">
    <source>
        <dbReference type="ARBA" id="ARBA00031693"/>
    </source>
</evidence>
<keyword evidence="9" id="KW-0460">Magnesium</keyword>
<evidence type="ECO:0000256" key="2">
    <source>
        <dbReference type="ARBA" id="ARBA00005135"/>
    </source>
</evidence>
<dbReference type="SFLD" id="SFLDG01137">
    <property type="entry name" value="C1.6.1:_Phosphoserine_Phosphat"/>
    <property type="match status" value="1"/>
</dbReference>
<dbReference type="Gene3D" id="3.40.50.1000">
    <property type="entry name" value="HAD superfamily/HAD-like"/>
    <property type="match status" value="1"/>
</dbReference>
<dbReference type="InterPro" id="IPR036412">
    <property type="entry name" value="HAD-like_sf"/>
</dbReference>
<organism evidence="14 15">
    <name type="scientific">Paralimibaculum aggregatum</name>
    <dbReference type="NCBI Taxonomy" id="3036245"/>
    <lineage>
        <taxon>Bacteria</taxon>
        <taxon>Pseudomonadati</taxon>
        <taxon>Pseudomonadota</taxon>
        <taxon>Alphaproteobacteria</taxon>
        <taxon>Rhodobacterales</taxon>
        <taxon>Paracoccaceae</taxon>
        <taxon>Paralimibaculum</taxon>
    </lineage>
</organism>
<evidence type="ECO:0000256" key="8">
    <source>
        <dbReference type="ARBA" id="ARBA00022801"/>
    </source>
</evidence>
<dbReference type="EMBL" id="BSYI01000005">
    <property type="protein sequence ID" value="GMG81775.1"/>
    <property type="molecule type" value="Genomic_DNA"/>
</dbReference>
<dbReference type="InterPro" id="IPR004469">
    <property type="entry name" value="PSP"/>
</dbReference>
<comment type="cofactor">
    <cofactor evidence="1">
        <name>Mg(2+)</name>
        <dbReference type="ChEBI" id="CHEBI:18420"/>
    </cofactor>
</comment>
<dbReference type="SUPFAM" id="SSF56784">
    <property type="entry name" value="HAD-like"/>
    <property type="match status" value="1"/>
</dbReference>
<dbReference type="SFLD" id="SFLDG01136">
    <property type="entry name" value="C1.6:_Phosphoserine_Phosphatas"/>
    <property type="match status" value="1"/>
</dbReference>
<keyword evidence="8" id="KW-0378">Hydrolase</keyword>
<evidence type="ECO:0000313" key="15">
    <source>
        <dbReference type="Proteomes" id="UP001239909"/>
    </source>
</evidence>
<keyword evidence="6" id="KW-0028">Amino-acid biosynthesis</keyword>
<evidence type="ECO:0000256" key="9">
    <source>
        <dbReference type="ARBA" id="ARBA00022842"/>
    </source>
</evidence>